<feature type="region of interest" description="Disordered" evidence="1">
    <location>
        <begin position="361"/>
        <end position="381"/>
    </location>
</feature>
<dbReference type="Proteomes" id="UP000563426">
    <property type="component" value="Unassembled WGS sequence"/>
</dbReference>
<reference evidence="3 4" key="1">
    <citation type="submission" date="2020-05" db="EMBL/GenBank/DDBJ databases">
        <authorList>
            <person name="Whitworth D."/>
        </authorList>
    </citation>
    <scope>NUCLEOTIDE SEQUENCE [LARGE SCALE GENOMIC DNA]</scope>
    <source>
        <strain evidence="3 4">AB043B</strain>
    </source>
</reference>
<name>A0A7Y4NX96_9BACT</name>
<dbReference type="RefSeq" id="WP_171438418.1">
    <property type="nucleotide sequence ID" value="NZ_JABFJV010000394.1"/>
</dbReference>
<dbReference type="EMBL" id="JABFJV010000394">
    <property type="protein sequence ID" value="NOK38977.1"/>
    <property type="molecule type" value="Genomic_DNA"/>
</dbReference>
<sequence length="1236" mass="125511">MSRLMPSWRHACLLITGTLVITGCGSEGASSDAVSVRSQGRALAQGSDLIITELRAPDAARPGESITVTATVCNTGTQPAYPQQGPHLLQVYLSTTSTQQVPAPGAPPSPQQMTVAELEVGPVGAQQCVTRTFTAYATPPPAGALPGAFYLGASVDTRQSVAELDETNNGFVRGLMGVGQAPDLVVSGVKAPPDVRQGESFVADVRVCNTGTASSTPTRAAVVISTQANLKAPVAGSIPASQARVGESGVPALEAGRCVLTRTQAVAQLPPNATPGQALYVGAIVDPAVSLQELREDNNTRGEGRLGVGDGPDLVVTGVTAPATFPQGSVGPVSMTVCNVGFTQAPEVSGDVLLSTLASLPPPAQTPDPATATPVAHFDGPGLDAGRCTTLTAQGTAIAPTTWQPNTPLYLGARVVKPRFITELRMDNNTFVKGLVGLGNGPDLVVRSLKAQADVVQGGRFPVEATVCNVGTADSGGSARLQLTLSTQDAVVFPAQPAPLDSPTQVSVGNVDVPFLPAGRCQTLTVDALAFQPQEARPRQALSLGAVIDSNRTLPEVREDNNTLTQGLVGLGVDPDLVVTDVQAPANLRDGQPFTASYTVCNVGLSPASSFGVAMYTSVDAAPPTVAPAQSTGPLPGYAFLGRAQVNTTLTPGQCLTQSGTFYAQRPPELGPLPLSSTLNLSAVVDTSSDPRADNNGFAVGPVGLGNGPDLVVTALQGPTSARPSAPFTSSVKVCNVGTQPTSGPSQVAVYLSTGDTLPAPSAQSGAPDASVSLVGTLSVPSLAEGACVTQSLTGPATVPALATPQQPLFLGAAVDPGAALPELREDNNTFVAGRMGVGVGADLVVTGLTFPDTVAPREPFTATARVCNQGTEGASTTPVMFVVSPEANVTPPSPGTPFPSTSQYLAGQLDAPPLAAGQCQDLPVTLRADRPWDAPVSAPLYLSAVVDPFQGQVDLRRDNNVSPGRRLGVGTGPDLIITSLTGPASTPVGPLQVGITVCNLGAQSTGAGAPVTLYLLTQPAVPQSAPNAPVPAEQLLGEFTLAPVAARTCVTQTVNAFVPSSGVGAPGTQTFFLGASADRLQQLPEVREDNNTFVGPRIGVGMAPDVVITAMGGPAQAQPWASIQVPVTVCNQGTVAAQSHAVELLLSTVATLPASAVQGEPVDSPTLARLGSVQVPSLTPGACASVQSSVIVRPPPEAQPGAPLYLGASARLYDIELRKDNNGFVRGTLGVSTTP</sequence>
<dbReference type="Pfam" id="PF07705">
    <property type="entry name" value="CARDB"/>
    <property type="match status" value="4"/>
</dbReference>
<evidence type="ECO:0000313" key="4">
    <source>
        <dbReference type="Proteomes" id="UP000563426"/>
    </source>
</evidence>
<accession>A0A7Y4NX96</accession>
<protein>
    <recommendedName>
        <fullName evidence="2">CARDB domain-containing protein</fullName>
    </recommendedName>
</protein>
<dbReference type="Gene3D" id="2.60.40.10">
    <property type="entry name" value="Immunoglobulins"/>
    <property type="match status" value="9"/>
</dbReference>
<dbReference type="InterPro" id="IPR013783">
    <property type="entry name" value="Ig-like_fold"/>
</dbReference>
<feature type="domain" description="CARDB" evidence="2">
    <location>
        <begin position="709"/>
        <end position="831"/>
    </location>
</feature>
<dbReference type="InterPro" id="IPR011635">
    <property type="entry name" value="CARDB"/>
</dbReference>
<comment type="caution">
    <text evidence="3">The sequence shown here is derived from an EMBL/GenBank/DDBJ whole genome shotgun (WGS) entry which is preliminary data.</text>
</comment>
<feature type="domain" description="CARDB" evidence="2">
    <location>
        <begin position="181"/>
        <end position="301"/>
    </location>
</feature>
<feature type="domain" description="CARDB" evidence="2">
    <location>
        <begin position="47"/>
        <end position="171"/>
    </location>
</feature>
<proteinExistence type="predicted"/>
<evidence type="ECO:0000259" key="2">
    <source>
        <dbReference type="Pfam" id="PF07705"/>
    </source>
</evidence>
<dbReference type="AlphaFoldDB" id="A0A7Y4NX96"/>
<keyword evidence="4" id="KW-1185">Reference proteome</keyword>
<gene>
    <name evidence="3" type="ORF">HMI49_37905</name>
</gene>
<organism evidence="3 4">
    <name type="scientific">Corallococcus exercitus</name>
    <dbReference type="NCBI Taxonomy" id="2316736"/>
    <lineage>
        <taxon>Bacteria</taxon>
        <taxon>Pseudomonadati</taxon>
        <taxon>Myxococcota</taxon>
        <taxon>Myxococcia</taxon>
        <taxon>Myxococcales</taxon>
        <taxon>Cystobacterineae</taxon>
        <taxon>Myxococcaceae</taxon>
        <taxon>Corallococcus</taxon>
    </lineage>
</organism>
<feature type="domain" description="CARDB" evidence="2">
    <location>
        <begin position="442"/>
        <end position="565"/>
    </location>
</feature>
<evidence type="ECO:0000256" key="1">
    <source>
        <dbReference type="SAM" id="MobiDB-lite"/>
    </source>
</evidence>
<evidence type="ECO:0000313" key="3">
    <source>
        <dbReference type="EMBL" id="NOK38977.1"/>
    </source>
</evidence>
<dbReference type="PROSITE" id="PS51257">
    <property type="entry name" value="PROKAR_LIPOPROTEIN"/>
    <property type="match status" value="1"/>
</dbReference>